<dbReference type="InterPro" id="IPR027417">
    <property type="entry name" value="P-loop_NTPase"/>
</dbReference>
<dbReference type="Proteomes" id="UP000663464">
    <property type="component" value="Chromosome"/>
</dbReference>
<dbReference type="EMBL" id="CP069280">
    <property type="protein sequence ID" value="QRI54298.1"/>
    <property type="molecule type" value="Genomic_DNA"/>
</dbReference>
<dbReference type="Pfam" id="PF13175">
    <property type="entry name" value="AAA_15"/>
    <property type="match status" value="1"/>
</dbReference>
<sequence length="663" mass="77701">MILGTFINGYKSYRKSYYIPVAERVEDKYSTYIGNNGVGKSAIFEALDVFFNDREWNINKGATKNDIYISPVFLINKDEFKEKIINDKYYSESQIESNNKIIDKIEEISVFIYNELNLEVQGAMRREHIIRFLKTLDNLSSEAIREKYYILVLGIDINRKPTFRPIENYILSDIFGSNKDYMETFLYELKELLSQYYAYLYIPVEQNVDDILKVEAKQMQILMDKNVLEEIDKALDTRFEINGRNKTILKFLNDHLNTFMINVNKSIQTINVNYSYNSQAFTKKNLTASDIRDKILEAYFKKRTLKYNNRKINELSSGEQRRALIDIAYAFLSNNEQKDKKVILAIDEPEVSLNISNCFSQFERLEELANKYRNQVLITTHWYGFLPVIKEGNLYYLGYDNDKFELKEFSFFNYLTESRIFPDNVEFKSMFDLSTSILSYIRINKDSKWIICEGSSDRIYLESILGKKNYKILPLGGCRLVANLYNLLVSPVNMENKDGKNRVLCLVDTDEIKTNFEGCIPKKSSVQIRRLQILNKNGTNSIELINPFSDGQWYSKTEIEDCLNPKIYYEAISKVIDNEENIHIQSIFDRFEFDEQAETSKIEGDYSILKARDITAYKEKVKIINFLSNRNIKFKVAIKYANLCKEGLNVECKLVEVVEDLFK</sequence>
<evidence type="ECO:0000259" key="1">
    <source>
        <dbReference type="Pfam" id="PF13175"/>
    </source>
</evidence>
<gene>
    <name evidence="2" type="ORF">JQS73_04045</name>
</gene>
<dbReference type="AlphaFoldDB" id="A0ABD7CME8"/>
<dbReference type="PANTHER" id="PTHR43581:SF4">
    <property type="entry name" value="ATP_GTP PHOSPHATASE"/>
    <property type="match status" value="1"/>
</dbReference>
<feature type="domain" description="Endonuclease GajA/Old nuclease/RecF-like AAA" evidence="1">
    <location>
        <begin position="7"/>
        <end position="381"/>
    </location>
</feature>
<proteinExistence type="predicted"/>
<dbReference type="InterPro" id="IPR051396">
    <property type="entry name" value="Bact_Antivir_Def_Nuclease"/>
</dbReference>
<evidence type="ECO:0000313" key="2">
    <source>
        <dbReference type="EMBL" id="QRI54298.1"/>
    </source>
</evidence>
<organism evidence="2 3">
    <name type="scientific">Clostridium botulinum</name>
    <dbReference type="NCBI Taxonomy" id="1491"/>
    <lineage>
        <taxon>Bacteria</taxon>
        <taxon>Bacillati</taxon>
        <taxon>Bacillota</taxon>
        <taxon>Clostridia</taxon>
        <taxon>Eubacteriales</taxon>
        <taxon>Clostridiaceae</taxon>
        <taxon>Clostridium</taxon>
    </lineage>
</organism>
<dbReference type="InterPro" id="IPR041685">
    <property type="entry name" value="AAA_GajA/Old/RecF-like"/>
</dbReference>
<name>A0ABD7CME8_CLOBO</name>
<dbReference type="RefSeq" id="WP_052117248.1">
    <property type="nucleotide sequence ID" value="NZ_CP069280.1"/>
</dbReference>
<reference evidence="2 3" key="1">
    <citation type="journal article" date="2014" name="J. Infect. Dis.">
        <title>Molecular characterization of a novel botulinum neurotoxin type H gene.</title>
        <authorList>
            <person name="Dover N."/>
            <person name="Barash J.R."/>
            <person name="Hill K.K."/>
            <person name="Xie G."/>
            <person name="Arnon S.S."/>
        </authorList>
    </citation>
    <scope>NUCLEOTIDE SEQUENCE [LARGE SCALE GENOMIC DNA]</scope>
    <source>
        <strain evidence="2 3">IBCA10-7060</strain>
    </source>
</reference>
<evidence type="ECO:0000313" key="3">
    <source>
        <dbReference type="Proteomes" id="UP000663464"/>
    </source>
</evidence>
<accession>A0ABD7CME8</accession>
<dbReference type="SUPFAM" id="SSF52540">
    <property type="entry name" value="P-loop containing nucleoside triphosphate hydrolases"/>
    <property type="match status" value="1"/>
</dbReference>
<dbReference type="PANTHER" id="PTHR43581">
    <property type="entry name" value="ATP/GTP PHOSPHATASE"/>
    <property type="match status" value="1"/>
</dbReference>
<dbReference type="Gene3D" id="3.40.50.300">
    <property type="entry name" value="P-loop containing nucleotide triphosphate hydrolases"/>
    <property type="match status" value="1"/>
</dbReference>
<protein>
    <submittedName>
        <fullName evidence="2">AAA family ATPase</fullName>
    </submittedName>
</protein>